<evidence type="ECO:0000313" key="1">
    <source>
        <dbReference type="EMBL" id="QQK81057.1"/>
    </source>
</evidence>
<dbReference type="AlphaFoldDB" id="A0A7T6ZCY4"/>
<protein>
    <submittedName>
        <fullName evidence="1">Uncharacterized protein</fullName>
    </submittedName>
</protein>
<sequence length="48" mass="5718">MHIWMWLSIGLMAVRSEGWASEENEMELHFKPDVYVTAILRLLNWGKK</sequence>
<dbReference type="RefSeq" id="WP_200085490.1">
    <property type="nucleotide sequence ID" value="NZ_CP054706.1"/>
</dbReference>
<accession>A0A7T6ZCY4</accession>
<name>A0A7T6ZCY4_9BACI</name>
<evidence type="ECO:0000313" key="2">
    <source>
        <dbReference type="Proteomes" id="UP000595349"/>
    </source>
</evidence>
<gene>
    <name evidence="1" type="ORF">HUG20_14905</name>
</gene>
<reference evidence="1 2" key="1">
    <citation type="submission" date="2020-06" db="EMBL/GenBank/DDBJ databases">
        <title>Genomic analysis of Salicibibacter sp. NKC21-4.</title>
        <authorList>
            <person name="Oh Y.J."/>
        </authorList>
    </citation>
    <scope>NUCLEOTIDE SEQUENCE [LARGE SCALE GENOMIC DNA]</scope>
    <source>
        <strain evidence="1 2">NKC21-4</strain>
    </source>
</reference>
<proteinExistence type="predicted"/>
<dbReference type="KEGG" id="scib:HUG20_14905"/>
<organism evidence="1 2">
    <name type="scientific">Salicibibacter cibi</name>
    <dbReference type="NCBI Taxonomy" id="2743001"/>
    <lineage>
        <taxon>Bacteria</taxon>
        <taxon>Bacillati</taxon>
        <taxon>Bacillota</taxon>
        <taxon>Bacilli</taxon>
        <taxon>Bacillales</taxon>
        <taxon>Bacillaceae</taxon>
        <taxon>Salicibibacter</taxon>
    </lineage>
</organism>
<dbReference type="Proteomes" id="UP000595349">
    <property type="component" value="Chromosome"/>
</dbReference>
<dbReference type="EMBL" id="CP054706">
    <property type="protein sequence ID" value="QQK81057.1"/>
    <property type="molecule type" value="Genomic_DNA"/>
</dbReference>
<keyword evidence="2" id="KW-1185">Reference proteome</keyword>